<dbReference type="AlphaFoldDB" id="A0A7W3TFZ4"/>
<keyword evidence="2" id="KW-1133">Transmembrane helix</keyword>
<evidence type="ECO:0000256" key="1">
    <source>
        <dbReference type="SAM" id="MobiDB-lite"/>
    </source>
</evidence>
<keyword evidence="4" id="KW-1185">Reference proteome</keyword>
<feature type="transmembrane region" description="Helical" evidence="2">
    <location>
        <begin position="78"/>
        <end position="99"/>
    </location>
</feature>
<gene>
    <name evidence="3" type="ORF">FNQ90_19010</name>
</gene>
<name>A0A7W3TFZ4_9ACTN</name>
<evidence type="ECO:0000313" key="3">
    <source>
        <dbReference type="EMBL" id="MBB0246139.1"/>
    </source>
</evidence>
<dbReference type="RefSeq" id="WP_143617628.1">
    <property type="nucleotide sequence ID" value="NZ_VJYJ02000053.1"/>
</dbReference>
<keyword evidence="2" id="KW-0472">Membrane</keyword>
<sequence length="100" mass="10488">MAHNIREQAPDTVVPIGPGGFRGGSRSREDLRNTLPGPARAPVAPEPRPVEEHAVPDGASRPAPEAGGCLFALSQPPLMGFLAFIAGLLLIASVHDLFFL</sequence>
<reference evidence="4" key="1">
    <citation type="submission" date="2019-10" db="EMBL/GenBank/DDBJ databases">
        <title>Streptomyces sp. nov., a novel actinobacterium isolated from alkaline environment.</title>
        <authorList>
            <person name="Golinska P."/>
        </authorList>
    </citation>
    <scope>NUCLEOTIDE SEQUENCE [LARGE SCALE GENOMIC DNA]</scope>
    <source>
        <strain evidence="4">DSM 42118</strain>
    </source>
</reference>
<accession>A0A7W3TFZ4</accession>
<evidence type="ECO:0000256" key="2">
    <source>
        <dbReference type="SAM" id="Phobius"/>
    </source>
</evidence>
<protein>
    <submittedName>
        <fullName evidence="3">Uncharacterized protein</fullName>
    </submittedName>
</protein>
<evidence type="ECO:0000313" key="4">
    <source>
        <dbReference type="Proteomes" id="UP000538929"/>
    </source>
</evidence>
<comment type="caution">
    <text evidence="3">The sequence shown here is derived from an EMBL/GenBank/DDBJ whole genome shotgun (WGS) entry which is preliminary data.</text>
</comment>
<feature type="region of interest" description="Disordered" evidence="1">
    <location>
        <begin position="1"/>
        <end position="66"/>
    </location>
</feature>
<dbReference type="Proteomes" id="UP000538929">
    <property type="component" value="Unassembled WGS sequence"/>
</dbReference>
<keyword evidence="2" id="KW-0812">Transmembrane</keyword>
<dbReference type="EMBL" id="VKHT01000746">
    <property type="protein sequence ID" value="MBB0246139.1"/>
    <property type="molecule type" value="Genomic_DNA"/>
</dbReference>
<proteinExistence type="predicted"/>
<organism evidence="3 4">
    <name type="scientific">Streptomyces alkaliphilus</name>
    <dbReference type="NCBI Taxonomy" id="1472722"/>
    <lineage>
        <taxon>Bacteria</taxon>
        <taxon>Bacillati</taxon>
        <taxon>Actinomycetota</taxon>
        <taxon>Actinomycetes</taxon>
        <taxon>Kitasatosporales</taxon>
        <taxon>Streptomycetaceae</taxon>
        <taxon>Streptomyces</taxon>
    </lineage>
</organism>